<dbReference type="InterPro" id="IPR002577">
    <property type="entry name" value="HTH_HxlR"/>
</dbReference>
<keyword evidence="6" id="KW-1185">Reference proteome</keyword>
<evidence type="ECO:0000313" key="6">
    <source>
        <dbReference type="Proteomes" id="UP000605427"/>
    </source>
</evidence>
<dbReference type="EMBL" id="BMDD01000002">
    <property type="protein sequence ID" value="GGH75878.1"/>
    <property type="molecule type" value="Genomic_DNA"/>
</dbReference>
<name>A0ABQ1ZTP6_9BACL</name>
<dbReference type="Gene3D" id="1.10.10.10">
    <property type="entry name" value="Winged helix-like DNA-binding domain superfamily/Winged helix DNA-binding domain"/>
    <property type="match status" value="1"/>
</dbReference>
<dbReference type="InterPro" id="IPR011991">
    <property type="entry name" value="ArsR-like_HTH"/>
</dbReference>
<dbReference type="PANTHER" id="PTHR33204:SF29">
    <property type="entry name" value="TRANSCRIPTIONAL REGULATOR"/>
    <property type="match status" value="1"/>
</dbReference>
<dbReference type="Proteomes" id="UP000605427">
    <property type="component" value="Unassembled WGS sequence"/>
</dbReference>
<comment type="caution">
    <text evidence="5">The sequence shown here is derived from an EMBL/GenBank/DDBJ whole genome shotgun (WGS) entry which is preliminary data.</text>
</comment>
<gene>
    <name evidence="5" type="ORF">GCM10007362_17350</name>
</gene>
<feature type="domain" description="HTH hxlR-type" evidence="4">
    <location>
        <begin position="15"/>
        <end position="114"/>
    </location>
</feature>
<evidence type="ECO:0000256" key="1">
    <source>
        <dbReference type="ARBA" id="ARBA00023015"/>
    </source>
</evidence>
<evidence type="ECO:0000256" key="2">
    <source>
        <dbReference type="ARBA" id="ARBA00023125"/>
    </source>
</evidence>
<keyword evidence="1" id="KW-0805">Transcription regulation</keyword>
<dbReference type="InterPro" id="IPR036390">
    <property type="entry name" value="WH_DNA-bd_sf"/>
</dbReference>
<keyword evidence="2" id="KW-0238">DNA-binding</keyword>
<proteinExistence type="predicted"/>
<evidence type="ECO:0000313" key="5">
    <source>
        <dbReference type="EMBL" id="GGH75878.1"/>
    </source>
</evidence>
<evidence type="ECO:0000259" key="4">
    <source>
        <dbReference type="PROSITE" id="PS51118"/>
    </source>
</evidence>
<organism evidence="5 6">
    <name type="scientific">Saccharibacillus endophyticus</name>
    <dbReference type="NCBI Taxonomy" id="2060666"/>
    <lineage>
        <taxon>Bacteria</taxon>
        <taxon>Bacillati</taxon>
        <taxon>Bacillota</taxon>
        <taxon>Bacilli</taxon>
        <taxon>Bacillales</taxon>
        <taxon>Paenibacillaceae</taxon>
        <taxon>Saccharibacillus</taxon>
    </lineage>
</organism>
<reference evidence="6" key="1">
    <citation type="journal article" date="2019" name="Int. J. Syst. Evol. Microbiol.">
        <title>The Global Catalogue of Microorganisms (GCM) 10K type strain sequencing project: providing services to taxonomists for standard genome sequencing and annotation.</title>
        <authorList>
            <consortium name="The Broad Institute Genomics Platform"/>
            <consortium name="The Broad Institute Genome Sequencing Center for Infectious Disease"/>
            <person name="Wu L."/>
            <person name="Ma J."/>
        </authorList>
    </citation>
    <scope>NUCLEOTIDE SEQUENCE [LARGE SCALE GENOMIC DNA]</scope>
    <source>
        <strain evidence="6">CCM 8702</strain>
    </source>
</reference>
<evidence type="ECO:0000256" key="3">
    <source>
        <dbReference type="ARBA" id="ARBA00023163"/>
    </source>
</evidence>
<keyword evidence="3" id="KW-0804">Transcription</keyword>
<dbReference type="InterPro" id="IPR036388">
    <property type="entry name" value="WH-like_DNA-bd_sf"/>
</dbReference>
<dbReference type="SUPFAM" id="SSF46785">
    <property type="entry name" value="Winged helix' DNA-binding domain"/>
    <property type="match status" value="1"/>
</dbReference>
<dbReference type="CDD" id="cd00090">
    <property type="entry name" value="HTH_ARSR"/>
    <property type="match status" value="1"/>
</dbReference>
<dbReference type="RefSeq" id="WP_172242310.1">
    <property type="nucleotide sequence ID" value="NZ_BMDD01000002.1"/>
</dbReference>
<dbReference type="PANTHER" id="PTHR33204">
    <property type="entry name" value="TRANSCRIPTIONAL REGULATOR, MARR FAMILY"/>
    <property type="match status" value="1"/>
</dbReference>
<sequence length="118" mass="13340">MNTIKLLPPESCGVCPVEVAVNLIGGKWKILILYRLLRQDTVRFNELQRSLGNVTQRTLTRQLRELEADGLVNRTAYAEMPPRVEYSLTEKGNSLTPILLQLQDWGLEHINGTPVSRA</sequence>
<accession>A0ABQ1ZTP6</accession>
<dbReference type="PROSITE" id="PS51118">
    <property type="entry name" value="HTH_HXLR"/>
    <property type="match status" value="1"/>
</dbReference>
<dbReference type="Pfam" id="PF01638">
    <property type="entry name" value="HxlR"/>
    <property type="match status" value="1"/>
</dbReference>
<protein>
    <recommendedName>
        <fullName evidence="4">HTH hxlR-type domain-containing protein</fullName>
    </recommendedName>
</protein>